<keyword evidence="1" id="KW-0812">Transmembrane</keyword>
<organism evidence="3">
    <name type="scientific">termite gut metagenome</name>
    <dbReference type="NCBI Taxonomy" id="433724"/>
    <lineage>
        <taxon>unclassified sequences</taxon>
        <taxon>metagenomes</taxon>
        <taxon>organismal metagenomes</taxon>
    </lineage>
</organism>
<feature type="domain" description="Band 7" evidence="2">
    <location>
        <begin position="31"/>
        <end position="128"/>
    </location>
</feature>
<evidence type="ECO:0000313" key="3">
    <source>
        <dbReference type="EMBL" id="KAA6305484.1"/>
    </source>
</evidence>
<dbReference type="EMBL" id="SNRY01010663">
    <property type="protein sequence ID" value="KAA6305484.1"/>
    <property type="molecule type" value="Genomic_DNA"/>
</dbReference>
<sequence>MLNKKARWILLTIILIVAVVYVMKWFCAIERIDAGHAGIRVNLVGYHKGVDDITEVTGWVVYIPLFTAIYEFPTYTQVKDYDPFIVNAKDGSEFTVDPTFSYYVDEHSVPRIFRQYRRTLPELENGYLKNV</sequence>
<reference evidence="3" key="1">
    <citation type="submission" date="2019-03" db="EMBL/GenBank/DDBJ databases">
        <title>Single cell metagenomics reveals metabolic interactions within the superorganism composed of flagellate Streblomastix strix and complex community of Bacteroidetes bacteria on its surface.</title>
        <authorList>
            <person name="Treitli S.C."/>
            <person name="Kolisko M."/>
            <person name="Husnik F."/>
            <person name="Keeling P."/>
            <person name="Hampl V."/>
        </authorList>
    </citation>
    <scope>NUCLEOTIDE SEQUENCE</scope>
    <source>
        <strain evidence="3">STM</strain>
    </source>
</reference>
<feature type="non-terminal residue" evidence="3">
    <location>
        <position position="131"/>
    </location>
</feature>
<dbReference type="Pfam" id="PF01145">
    <property type="entry name" value="Band_7"/>
    <property type="match status" value="1"/>
</dbReference>
<proteinExistence type="predicted"/>
<evidence type="ECO:0000259" key="2">
    <source>
        <dbReference type="Pfam" id="PF01145"/>
    </source>
</evidence>
<dbReference type="InterPro" id="IPR001107">
    <property type="entry name" value="Band_7"/>
</dbReference>
<feature type="transmembrane region" description="Helical" evidence="1">
    <location>
        <begin position="6"/>
        <end position="23"/>
    </location>
</feature>
<evidence type="ECO:0000256" key="1">
    <source>
        <dbReference type="SAM" id="Phobius"/>
    </source>
</evidence>
<keyword evidence="1" id="KW-0472">Membrane</keyword>
<dbReference type="AlphaFoldDB" id="A0A5J4PA51"/>
<accession>A0A5J4PA51</accession>
<keyword evidence="1" id="KW-1133">Transmembrane helix</keyword>
<comment type="caution">
    <text evidence="3">The sequence shown here is derived from an EMBL/GenBank/DDBJ whole genome shotgun (WGS) entry which is preliminary data.</text>
</comment>
<gene>
    <name evidence="3" type="ORF">EZS27_042864</name>
</gene>
<protein>
    <recommendedName>
        <fullName evidence="2">Band 7 domain-containing protein</fullName>
    </recommendedName>
</protein>
<name>A0A5J4PA51_9ZZZZ</name>